<dbReference type="InParanoid" id="G2YLD4"/>
<evidence type="ECO:0000313" key="1">
    <source>
        <dbReference type="EMBL" id="CCD52432.1"/>
    </source>
</evidence>
<evidence type="ECO:0000313" key="2">
    <source>
        <dbReference type="Proteomes" id="UP000008177"/>
    </source>
</evidence>
<name>G2YLD4_BOTF4</name>
<accession>G2YLD4</accession>
<sequence>MATGFMHLRMTREKESCVDMYSFQTTVIAYWAEGRTCTASRAPLSRVYRIQTSNVTREQNSSQLPFQHSQANRDYIIVDL</sequence>
<gene>
    <name evidence="1" type="ORF">BofuT4_uP077250.1</name>
</gene>
<dbReference type="AlphaFoldDB" id="G2YLD4"/>
<protein>
    <submittedName>
        <fullName evidence="1">Uncharacterized protein</fullName>
    </submittedName>
</protein>
<proteinExistence type="predicted"/>
<dbReference type="Proteomes" id="UP000008177">
    <property type="component" value="Unplaced contigs"/>
</dbReference>
<dbReference type="EMBL" id="FQ790343">
    <property type="protein sequence ID" value="CCD52432.1"/>
    <property type="molecule type" value="Genomic_DNA"/>
</dbReference>
<dbReference type="HOGENOM" id="CLU_2589480_0_0_1"/>
<organism evidence="1 2">
    <name type="scientific">Botryotinia fuckeliana (strain T4)</name>
    <name type="common">Noble rot fungus</name>
    <name type="synonym">Botrytis cinerea</name>
    <dbReference type="NCBI Taxonomy" id="999810"/>
    <lineage>
        <taxon>Eukaryota</taxon>
        <taxon>Fungi</taxon>
        <taxon>Dikarya</taxon>
        <taxon>Ascomycota</taxon>
        <taxon>Pezizomycotina</taxon>
        <taxon>Leotiomycetes</taxon>
        <taxon>Helotiales</taxon>
        <taxon>Sclerotiniaceae</taxon>
        <taxon>Botrytis</taxon>
    </lineage>
</organism>
<reference evidence="2" key="1">
    <citation type="journal article" date="2011" name="PLoS Genet.">
        <title>Genomic analysis of the necrotrophic fungal pathogens Sclerotinia sclerotiorum and Botrytis cinerea.</title>
        <authorList>
            <person name="Amselem J."/>
            <person name="Cuomo C.A."/>
            <person name="van Kan J.A."/>
            <person name="Viaud M."/>
            <person name="Benito E.P."/>
            <person name="Couloux A."/>
            <person name="Coutinho P.M."/>
            <person name="de Vries R.P."/>
            <person name="Dyer P.S."/>
            <person name="Fillinger S."/>
            <person name="Fournier E."/>
            <person name="Gout L."/>
            <person name="Hahn M."/>
            <person name="Kohn L."/>
            <person name="Lapalu N."/>
            <person name="Plummer K.M."/>
            <person name="Pradier J.M."/>
            <person name="Quevillon E."/>
            <person name="Sharon A."/>
            <person name="Simon A."/>
            <person name="ten Have A."/>
            <person name="Tudzynski B."/>
            <person name="Tudzynski P."/>
            <person name="Wincker P."/>
            <person name="Andrew M."/>
            <person name="Anthouard V."/>
            <person name="Beever R.E."/>
            <person name="Beffa R."/>
            <person name="Benoit I."/>
            <person name="Bouzid O."/>
            <person name="Brault B."/>
            <person name="Chen Z."/>
            <person name="Choquer M."/>
            <person name="Collemare J."/>
            <person name="Cotton P."/>
            <person name="Danchin E.G."/>
            <person name="Da Silva C."/>
            <person name="Gautier A."/>
            <person name="Giraud C."/>
            <person name="Giraud T."/>
            <person name="Gonzalez C."/>
            <person name="Grossetete S."/>
            <person name="Guldener U."/>
            <person name="Henrissat B."/>
            <person name="Howlett B.J."/>
            <person name="Kodira C."/>
            <person name="Kretschmer M."/>
            <person name="Lappartient A."/>
            <person name="Leroch M."/>
            <person name="Levis C."/>
            <person name="Mauceli E."/>
            <person name="Neuveglise C."/>
            <person name="Oeser B."/>
            <person name="Pearson M."/>
            <person name="Poulain J."/>
            <person name="Poussereau N."/>
            <person name="Quesneville H."/>
            <person name="Rascle C."/>
            <person name="Schumacher J."/>
            <person name="Segurens B."/>
            <person name="Sexton A."/>
            <person name="Silva E."/>
            <person name="Sirven C."/>
            <person name="Soanes D.M."/>
            <person name="Talbot N.J."/>
            <person name="Templeton M."/>
            <person name="Yandava C."/>
            <person name="Yarden O."/>
            <person name="Zeng Q."/>
            <person name="Rollins J.A."/>
            <person name="Lebrun M.H."/>
            <person name="Dickman M."/>
        </authorList>
    </citation>
    <scope>NUCLEOTIDE SEQUENCE [LARGE SCALE GENOMIC DNA]</scope>
    <source>
        <strain evidence="2">T4</strain>
    </source>
</reference>